<gene>
    <name evidence="1" type="ORF">NCTC10179_00082</name>
</gene>
<dbReference type="OrthoDB" id="400179at2"/>
<dbReference type="AlphaFoldDB" id="A0A449B5S2"/>
<dbReference type="KEGG" id="mcou:NCTC10179_00082"/>
<organism evidence="1 2">
    <name type="scientific">Mycoplasmopsis columboralis</name>
    <dbReference type="NCBI Taxonomy" id="171282"/>
    <lineage>
        <taxon>Bacteria</taxon>
        <taxon>Bacillati</taxon>
        <taxon>Mycoplasmatota</taxon>
        <taxon>Mycoplasmoidales</taxon>
        <taxon>Metamycoplasmataceae</taxon>
        <taxon>Mycoplasmopsis</taxon>
    </lineage>
</organism>
<dbReference type="Gene3D" id="3.30.460.40">
    <property type="match status" value="1"/>
</dbReference>
<dbReference type="EMBL" id="LR215039">
    <property type="protein sequence ID" value="VEU75926.1"/>
    <property type="molecule type" value="Genomic_DNA"/>
</dbReference>
<dbReference type="RefSeq" id="WP_051616947.1">
    <property type="nucleotide sequence ID" value="NZ_LR215039.1"/>
</dbReference>
<keyword evidence="2" id="KW-1185">Reference proteome</keyword>
<proteinExistence type="predicted"/>
<protein>
    <submittedName>
        <fullName evidence="1">Uncharacterized protein</fullName>
    </submittedName>
</protein>
<accession>A0A449B5S2</accession>
<evidence type="ECO:0000313" key="2">
    <source>
        <dbReference type="Proteomes" id="UP000289497"/>
    </source>
</evidence>
<reference evidence="1 2" key="1">
    <citation type="submission" date="2019-01" db="EMBL/GenBank/DDBJ databases">
        <authorList>
            <consortium name="Pathogen Informatics"/>
        </authorList>
    </citation>
    <scope>NUCLEOTIDE SEQUENCE [LARGE SCALE GENOMIC DNA]</scope>
    <source>
        <strain evidence="1 2">NCTC10179</strain>
    </source>
</reference>
<name>A0A449B5S2_9BACT</name>
<dbReference type="Proteomes" id="UP000289497">
    <property type="component" value="Chromosome"/>
</dbReference>
<sequence>MKTLQNKIEKISKIWSDFDDFIVQGSWNLKIQKCIEREPNDIDLFLSLKKRNSNFYSQFKEKLKEHPSLKLKYISRQLISFEHEGEKIDIILTKFYSKHQIIKINGINFLKKEISFFL</sequence>
<evidence type="ECO:0000313" key="1">
    <source>
        <dbReference type="EMBL" id="VEU75926.1"/>
    </source>
</evidence>